<feature type="transmembrane region" description="Helical" evidence="2">
    <location>
        <begin position="230"/>
        <end position="253"/>
    </location>
</feature>
<accession>A0A8C9RYW7</accession>
<protein>
    <submittedName>
        <fullName evidence="5">Si:dkey-245n4.2</fullName>
    </submittedName>
</protein>
<dbReference type="Gene3D" id="2.80.10.50">
    <property type="match status" value="1"/>
</dbReference>
<dbReference type="InterPro" id="IPR029387">
    <property type="entry name" value="OSTbeta"/>
</dbReference>
<reference evidence="5 6" key="1">
    <citation type="submission" date="2019-04" db="EMBL/GenBank/DDBJ databases">
        <authorList>
            <consortium name="Wellcome Sanger Institute Data Sharing"/>
        </authorList>
    </citation>
    <scope>NUCLEOTIDE SEQUENCE [LARGE SCALE GENOMIC DNA]</scope>
</reference>
<dbReference type="KEGG" id="sfm:108938509"/>
<dbReference type="GO" id="GO:0022857">
    <property type="term" value="F:transmembrane transporter activity"/>
    <property type="evidence" value="ECO:0007669"/>
    <property type="project" value="InterPro"/>
</dbReference>
<dbReference type="SMART" id="SM00458">
    <property type="entry name" value="RICIN"/>
    <property type="match status" value="1"/>
</dbReference>
<dbReference type="GO" id="GO:0046982">
    <property type="term" value="F:protein heterodimerization activity"/>
    <property type="evidence" value="ECO:0007669"/>
    <property type="project" value="InterPro"/>
</dbReference>
<keyword evidence="3" id="KW-0732">Signal</keyword>
<evidence type="ECO:0000313" key="5">
    <source>
        <dbReference type="Ensembl" id="ENSSFOP00015024902.2"/>
    </source>
</evidence>
<dbReference type="GeneTree" id="ENSGT00530000067979"/>
<dbReference type="RefSeq" id="XP_029115432.1">
    <property type="nucleotide sequence ID" value="XM_029259599.1"/>
</dbReference>
<dbReference type="RefSeq" id="XP_029115433.1">
    <property type="nucleotide sequence ID" value="XM_029259600.1"/>
</dbReference>
<feature type="signal peptide" evidence="3">
    <location>
        <begin position="1"/>
        <end position="29"/>
    </location>
</feature>
<dbReference type="PANTHER" id="PTHR36129:SF2">
    <property type="entry name" value="RICIN B LECTIN DOMAIN-CONTAINING PROTEIN"/>
    <property type="match status" value="1"/>
</dbReference>
<dbReference type="InterPro" id="IPR052678">
    <property type="entry name" value="OST-beta_subunit"/>
</dbReference>
<feature type="domain" description="Ricin B lectin" evidence="4">
    <location>
        <begin position="30"/>
        <end position="153"/>
    </location>
</feature>
<dbReference type="SUPFAM" id="SSF50370">
    <property type="entry name" value="Ricin B-like lectins"/>
    <property type="match status" value="1"/>
</dbReference>
<reference evidence="5" key="3">
    <citation type="submission" date="2025-09" db="UniProtKB">
        <authorList>
            <consortium name="Ensembl"/>
        </authorList>
    </citation>
    <scope>IDENTIFICATION</scope>
</reference>
<keyword evidence="2" id="KW-1133">Transmembrane helix</keyword>
<dbReference type="OrthoDB" id="9899510at2759"/>
<dbReference type="Proteomes" id="UP000694397">
    <property type="component" value="Chromosome 17"/>
</dbReference>
<keyword evidence="2" id="KW-0472">Membrane</keyword>
<feature type="region of interest" description="Disordered" evidence="1">
    <location>
        <begin position="272"/>
        <end position="302"/>
    </location>
</feature>
<dbReference type="Pfam" id="PF00652">
    <property type="entry name" value="Ricin_B_lectin"/>
    <property type="match status" value="1"/>
</dbReference>
<dbReference type="AlphaFoldDB" id="A0A8C9RYW7"/>
<evidence type="ECO:0000256" key="1">
    <source>
        <dbReference type="SAM" id="MobiDB-lite"/>
    </source>
</evidence>
<proteinExistence type="predicted"/>
<evidence type="ECO:0000313" key="6">
    <source>
        <dbReference type="Proteomes" id="UP000694397"/>
    </source>
</evidence>
<dbReference type="PROSITE" id="PS50231">
    <property type="entry name" value="RICIN_B_LECTIN"/>
    <property type="match status" value="1"/>
</dbReference>
<feature type="chain" id="PRO_5034785207" evidence="3">
    <location>
        <begin position="30"/>
        <end position="325"/>
    </location>
</feature>
<dbReference type="Ensembl" id="ENSSFOT00015025176.2">
    <property type="protein sequence ID" value="ENSSFOP00015024902.2"/>
    <property type="gene ID" value="ENSSFOG00015016019.2"/>
</dbReference>
<evidence type="ECO:0000259" key="4">
    <source>
        <dbReference type="SMART" id="SM00458"/>
    </source>
</evidence>
<sequence length="325" mass="36042">MERRLRAPASSVLAAIAALAALLLRDVLGFTMMHEQLERCLQVKGGRSRGRVSLEACNFSSTLQHWQWHPDTLALSSWHTGECLSVFQGQEHKSVRLQSCGAGRRDRVNQAWRCTREGDVILKSRGLYLGTRRSSTKLFLSKEPGLNTIWKRQSGHTICSEHHGHRHDVADTSPTSSTNTLLKKSFSLVAAAEDGRALLYPTVTHFTAQSLTSLPPVEPSMAFFGLENGMTWKVTMLVLSSLALVIGLVILLLNIHYNRKKKVVCVLKSLSQPEAPSQPSSPVPNERAPLTRHPMRTPNSPSLQRGEILIEWKDGTVTPLFDNGN</sequence>
<dbReference type="Pfam" id="PF15048">
    <property type="entry name" value="OSTbeta"/>
    <property type="match status" value="1"/>
</dbReference>
<dbReference type="CDD" id="cd23412">
    <property type="entry name" value="beta-trefoil_Ricin_unchar"/>
    <property type="match status" value="1"/>
</dbReference>
<dbReference type="InterPro" id="IPR035992">
    <property type="entry name" value="Ricin_B-like_lectins"/>
</dbReference>
<dbReference type="GO" id="GO:0015721">
    <property type="term" value="P:bile acid and bile salt transport"/>
    <property type="evidence" value="ECO:0007669"/>
    <property type="project" value="InterPro"/>
</dbReference>
<dbReference type="PANTHER" id="PTHR36129">
    <property type="entry name" value="ORGANIC SOLUTE TRANSPORTER SUBUNIT BETA-RELATED"/>
    <property type="match status" value="1"/>
</dbReference>
<dbReference type="GeneID" id="108938509"/>
<evidence type="ECO:0000256" key="3">
    <source>
        <dbReference type="SAM" id="SignalP"/>
    </source>
</evidence>
<gene>
    <name evidence="5" type="primary">LOC108938509</name>
</gene>
<keyword evidence="6" id="KW-1185">Reference proteome</keyword>
<keyword evidence="2" id="KW-0812">Transmembrane</keyword>
<organism evidence="5 6">
    <name type="scientific">Scleropages formosus</name>
    <name type="common">Asian bonytongue</name>
    <name type="synonym">Osteoglossum formosum</name>
    <dbReference type="NCBI Taxonomy" id="113540"/>
    <lineage>
        <taxon>Eukaryota</taxon>
        <taxon>Metazoa</taxon>
        <taxon>Chordata</taxon>
        <taxon>Craniata</taxon>
        <taxon>Vertebrata</taxon>
        <taxon>Euteleostomi</taxon>
        <taxon>Actinopterygii</taxon>
        <taxon>Neopterygii</taxon>
        <taxon>Teleostei</taxon>
        <taxon>Osteoglossocephala</taxon>
        <taxon>Osteoglossomorpha</taxon>
        <taxon>Osteoglossiformes</taxon>
        <taxon>Osteoglossidae</taxon>
        <taxon>Scleropages</taxon>
    </lineage>
</organism>
<evidence type="ECO:0000256" key="2">
    <source>
        <dbReference type="SAM" id="Phobius"/>
    </source>
</evidence>
<name>A0A8C9RYW7_SCLFO</name>
<feature type="compositionally biased region" description="Low complexity" evidence="1">
    <location>
        <begin position="272"/>
        <end position="284"/>
    </location>
</feature>
<dbReference type="InterPro" id="IPR000772">
    <property type="entry name" value="Ricin_B_lectin"/>
</dbReference>
<reference evidence="5" key="2">
    <citation type="submission" date="2025-08" db="UniProtKB">
        <authorList>
            <consortium name="Ensembl"/>
        </authorList>
    </citation>
    <scope>IDENTIFICATION</scope>
</reference>
<dbReference type="GO" id="GO:0005886">
    <property type="term" value="C:plasma membrane"/>
    <property type="evidence" value="ECO:0007669"/>
    <property type="project" value="InterPro"/>
</dbReference>